<dbReference type="Proteomes" id="UP001201873">
    <property type="component" value="Unassembled WGS sequence"/>
</dbReference>
<organism evidence="3 4">
    <name type="scientific">Frankia umida</name>
    <dbReference type="NCBI Taxonomy" id="573489"/>
    <lineage>
        <taxon>Bacteria</taxon>
        <taxon>Bacillati</taxon>
        <taxon>Actinomycetota</taxon>
        <taxon>Actinomycetes</taxon>
        <taxon>Frankiales</taxon>
        <taxon>Frankiaceae</taxon>
        <taxon>Frankia</taxon>
    </lineage>
</organism>
<dbReference type="PANTHER" id="PTHR30024:SF42">
    <property type="entry name" value="ALIPHATIC SULFONATES-BINDING PROTEIN-RELATED"/>
    <property type="match status" value="1"/>
</dbReference>
<keyword evidence="4" id="KW-1185">Reference proteome</keyword>
<reference evidence="3 4" key="1">
    <citation type="submission" date="2022-04" db="EMBL/GenBank/DDBJ databases">
        <title>Genome diversity in the genus Frankia.</title>
        <authorList>
            <person name="Carlos-Shanley C."/>
            <person name="Hahn D."/>
        </authorList>
    </citation>
    <scope>NUCLEOTIDE SEQUENCE [LARGE SCALE GENOMIC DNA]</scope>
    <source>
        <strain evidence="3 4">Ag45/Mut15</strain>
    </source>
</reference>
<proteinExistence type="inferred from homology"/>
<gene>
    <name evidence="3" type="ORF">MXD59_12250</name>
</gene>
<protein>
    <submittedName>
        <fullName evidence="3">ABC transporter substrate-binding protein</fullName>
    </submittedName>
</protein>
<accession>A0ABT0JZ95</accession>
<dbReference type="PANTHER" id="PTHR30024">
    <property type="entry name" value="ALIPHATIC SULFONATES-BINDING PROTEIN-RELATED"/>
    <property type="match status" value="1"/>
</dbReference>
<evidence type="ECO:0000259" key="2">
    <source>
        <dbReference type="SMART" id="SM00062"/>
    </source>
</evidence>
<dbReference type="SUPFAM" id="SSF53850">
    <property type="entry name" value="Periplasmic binding protein-like II"/>
    <property type="match status" value="1"/>
</dbReference>
<dbReference type="SMART" id="SM00062">
    <property type="entry name" value="PBPb"/>
    <property type="match status" value="1"/>
</dbReference>
<comment type="similarity">
    <text evidence="1">Belongs to the bacterial solute-binding protein SsuA/TauA family.</text>
</comment>
<dbReference type="Pfam" id="PF09084">
    <property type="entry name" value="NMT1"/>
    <property type="match status" value="1"/>
</dbReference>
<feature type="domain" description="Solute-binding protein family 3/N-terminal" evidence="2">
    <location>
        <begin position="36"/>
        <end position="258"/>
    </location>
</feature>
<name>A0ABT0JZ95_9ACTN</name>
<dbReference type="EMBL" id="JALKFT010000010">
    <property type="protein sequence ID" value="MCK9876537.1"/>
    <property type="molecule type" value="Genomic_DNA"/>
</dbReference>
<sequence length="338" mass="34928">MVSLAVVFTACDSSASTRPEGGGTTAGTTPVAVSTTIPAGTTLRVGDQLDFLKNLLHLSGQDTDFGYKVEYSTFVGGPPMLQAFEAGALDTGFVGSTPLIFAQAGGQGLRAVAGFSYKVGGYQLLTAPGRRDITGWASLKGRKVAYQKGTAGEAVLLQALDTAGLKLSDVTTVDIAQTQVATALQGGSADAGLSVEPLTSAYLAKNPTAAEVGTTTELPDRSSFVIASESALKSSAKTAAEADYLTRLVKAFAYLGSHQGVYADAVYVKQYGLTPARANAILAKTGTPAFFQLPGDIVPAQQRLADLFQGAGEIPAKVDVAEEFDSRFNQVIARAQGQ</sequence>
<evidence type="ECO:0000313" key="3">
    <source>
        <dbReference type="EMBL" id="MCK9876537.1"/>
    </source>
</evidence>
<evidence type="ECO:0000256" key="1">
    <source>
        <dbReference type="ARBA" id="ARBA00010742"/>
    </source>
</evidence>
<comment type="caution">
    <text evidence="3">The sequence shown here is derived from an EMBL/GenBank/DDBJ whole genome shotgun (WGS) entry which is preliminary data.</text>
</comment>
<dbReference type="Gene3D" id="3.40.190.10">
    <property type="entry name" value="Periplasmic binding protein-like II"/>
    <property type="match status" value="2"/>
</dbReference>
<evidence type="ECO:0000313" key="4">
    <source>
        <dbReference type="Proteomes" id="UP001201873"/>
    </source>
</evidence>
<dbReference type="InterPro" id="IPR001638">
    <property type="entry name" value="Solute-binding_3/MltF_N"/>
</dbReference>
<dbReference type="InterPro" id="IPR015168">
    <property type="entry name" value="SsuA/THI5"/>
</dbReference>